<dbReference type="InterPro" id="IPR012910">
    <property type="entry name" value="Plug_dom"/>
</dbReference>
<dbReference type="Pfam" id="PF07715">
    <property type="entry name" value="Plug"/>
    <property type="match status" value="1"/>
</dbReference>
<evidence type="ECO:0000256" key="4">
    <source>
        <dbReference type="ARBA" id="ARBA00022496"/>
    </source>
</evidence>
<keyword evidence="3 11" id="KW-1134">Transmembrane beta strand</keyword>
<evidence type="ECO:0000313" key="16">
    <source>
        <dbReference type="EMBL" id="TMO70558.1"/>
    </source>
</evidence>
<keyword evidence="2 11" id="KW-0813">Transport</keyword>
<evidence type="ECO:0000256" key="5">
    <source>
        <dbReference type="ARBA" id="ARBA00022692"/>
    </source>
</evidence>
<keyword evidence="17" id="KW-1185">Reference proteome</keyword>
<proteinExistence type="inferred from homology"/>
<dbReference type="Gene3D" id="2.40.170.20">
    <property type="entry name" value="TonB-dependent receptor, beta-barrel domain"/>
    <property type="match status" value="1"/>
</dbReference>
<name>A0ABY2VSP0_9GAMM</name>
<dbReference type="InterPro" id="IPR000531">
    <property type="entry name" value="Beta-barrel_TonB"/>
</dbReference>
<dbReference type="RefSeq" id="WP_138675809.1">
    <property type="nucleotide sequence ID" value="NZ_PNBW01000129.1"/>
</dbReference>
<dbReference type="PROSITE" id="PS52016">
    <property type="entry name" value="TONB_DEPENDENT_REC_3"/>
    <property type="match status" value="1"/>
</dbReference>
<evidence type="ECO:0000256" key="12">
    <source>
        <dbReference type="RuleBase" id="RU003357"/>
    </source>
</evidence>
<reference evidence="17" key="1">
    <citation type="submission" date="2019-06" db="EMBL/GenBank/DDBJ databases">
        <title>Co-occurence of chitin degradation, pigmentation and bioactivity in marine Pseudoalteromonas.</title>
        <authorList>
            <person name="Sonnenschein E.C."/>
            <person name="Bech P.K."/>
        </authorList>
    </citation>
    <scope>NUCLEOTIDE SEQUENCE [LARGE SCALE GENOMIC DNA]</scope>
    <source>
        <strain evidence="17">S3895</strain>
    </source>
</reference>
<evidence type="ECO:0000256" key="13">
    <source>
        <dbReference type="SAM" id="SignalP"/>
    </source>
</evidence>
<dbReference type="EMBL" id="PNBW01000129">
    <property type="protein sequence ID" value="TMO70558.1"/>
    <property type="molecule type" value="Genomic_DNA"/>
</dbReference>
<keyword evidence="5 11" id="KW-0812">Transmembrane</keyword>
<feature type="domain" description="TonB-dependent receptor-like beta-barrel" evidence="14">
    <location>
        <begin position="337"/>
        <end position="749"/>
    </location>
</feature>
<evidence type="ECO:0000256" key="9">
    <source>
        <dbReference type="ARBA" id="ARBA00023136"/>
    </source>
</evidence>
<dbReference type="SUPFAM" id="SSF56935">
    <property type="entry name" value="Porins"/>
    <property type="match status" value="1"/>
</dbReference>
<feature type="chain" id="PRO_5047428970" evidence="13">
    <location>
        <begin position="28"/>
        <end position="790"/>
    </location>
</feature>
<dbReference type="Pfam" id="PF00593">
    <property type="entry name" value="TonB_dep_Rec_b-barrel"/>
    <property type="match status" value="1"/>
</dbReference>
<organism evidence="16 17">
    <name type="scientific">Pseudoalteromonas aurantia</name>
    <dbReference type="NCBI Taxonomy" id="43654"/>
    <lineage>
        <taxon>Bacteria</taxon>
        <taxon>Pseudomonadati</taxon>
        <taxon>Pseudomonadota</taxon>
        <taxon>Gammaproteobacteria</taxon>
        <taxon>Alteromonadales</taxon>
        <taxon>Pseudoalteromonadaceae</taxon>
        <taxon>Pseudoalteromonas</taxon>
    </lineage>
</organism>
<evidence type="ECO:0000256" key="7">
    <source>
        <dbReference type="ARBA" id="ARBA00023065"/>
    </source>
</evidence>
<evidence type="ECO:0000256" key="6">
    <source>
        <dbReference type="ARBA" id="ARBA00023004"/>
    </source>
</evidence>
<dbReference type="Proteomes" id="UP000307164">
    <property type="component" value="Unassembled WGS sequence"/>
</dbReference>
<evidence type="ECO:0000256" key="8">
    <source>
        <dbReference type="ARBA" id="ARBA00023077"/>
    </source>
</evidence>
<keyword evidence="16" id="KW-0675">Receptor</keyword>
<dbReference type="PANTHER" id="PTHR32552:SF81">
    <property type="entry name" value="TONB-DEPENDENT OUTER MEMBRANE RECEPTOR"/>
    <property type="match status" value="1"/>
</dbReference>
<protein>
    <submittedName>
        <fullName evidence="16">TonB-dependent receptor</fullName>
    </submittedName>
</protein>
<feature type="signal peptide" evidence="13">
    <location>
        <begin position="1"/>
        <end position="27"/>
    </location>
</feature>
<evidence type="ECO:0000313" key="17">
    <source>
        <dbReference type="Proteomes" id="UP000307164"/>
    </source>
</evidence>
<accession>A0ABY2VSP0</accession>
<evidence type="ECO:0000256" key="11">
    <source>
        <dbReference type="PROSITE-ProRule" id="PRU01360"/>
    </source>
</evidence>
<keyword evidence="9 11" id="KW-0472">Membrane</keyword>
<feature type="domain" description="TonB-dependent receptor plug" evidence="15">
    <location>
        <begin position="54"/>
        <end position="148"/>
    </location>
</feature>
<keyword evidence="8 12" id="KW-0798">TonB box</keyword>
<comment type="subcellular location">
    <subcellularLocation>
        <location evidence="1 11">Cell outer membrane</location>
        <topology evidence="1 11">Multi-pass membrane protein</topology>
    </subcellularLocation>
</comment>
<keyword evidence="4" id="KW-0410">Iron transport</keyword>
<evidence type="ECO:0000256" key="3">
    <source>
        <dbReference type="ARBA" id="ARBA00022452"/>
    </source>
</evidence>
<evidence type="ECO:0000259" key="14">
    <source>
        <dbReference type="Pfam" id="PF00593"/>
    </source>
</evidence>
<keyword evidence="10 11" id="KW-0998">Cell outer membrane</keyword>
<comment type="similarity">
    <text evidence="11 12">Belongs to the TonB-dependent receptor family.</text>
</comment>
<sequence>MKANTFFAKSAIFLGVISALSGVSANAQGEQSDGAKNEVEKITVTSRRKEESIIEVPMSISTVSALEISDRNLISADDFYRTLAGAASPRGELILRGLSGGNTAFPETTSTFVDDVPFDYDNLNDVERVEVLRGPQGTLYGSNAIGGTVRIISKKPVLDEFEFFSSLQVGSEKDVDGLHRNISMGVNLPLVDGKLALRVSGNSEHERYQMVNMHTGVQGNADSGFIRSQLLWQVDDETSVTFGYSRTATDRIGSQEGDRSRPGHYWDYKLTNNDEAKYGYDVEFNKVPCSETAERTECNAGNGPVVARNIPKKYQIWNLMDPRENITNDLFTLNIQDDNLFDLATVSYAGSIRTRERDNIQTSWSRLDASDMFKTWILDHSKYDRVTHQIRFQNLDTKSPLSWTVGAYYDKTEYDADPIYQNQYHEKGDEVSALMLNWWGADATQIGLDTFGNPQNNWNYTVLYDYEKELAFFADVAYEFDLGDMGSLELNGGVRRFELEDGSHTKQSGIWATSEDKLGGEESGNRYKMSVSYRPSDDMSVYALYSEGYRPGGNNGPLASSCADDPQAKNRKDRYTSDAIENYELGIKGSAFDRRFDYSAAVYRIDWTDIKTDVYMDTCGFSFTANGGQAKSEGVEFESKAMLTQDLTMSFNTSYTSSEITEDNESISAKAGDEMTMVPKWNAYLALDQSVEIFGKSAYVRGEYSFYDEFKTHFNVRDEDVSPSYSVFNLSGRVEISEDLRLSVFVNNLFDKETPTYKRARSRNANNSTSQEYIYYLNGRTLSLRVDYTF</sequence>
<evidence type="ECO:0000256" key="2">
    <source>
        <dbReference type="ARBA" id="ARBA00022448"/>
    </source>
</evidence>
<dbReference type="InterPro" id="IPR039426">
    <property type="entry name" value="TonB-dep_rcpt-like"/>
</dbReference>
<comment type="caution">
    <text evidence="16">The sequence shown here is derived from an EMBL/GenBank/DDBJ whole genome shotgun (WGS) entry which is preliminary data.</text>
</comment>
<keyword evidence="7" id="KW-0406">Ion transport</keyword>
<gene>
    <name evidence="16" type="ORF">CWC20_19540</name>
</gene>
<dbReference type="PANTHER" id="PTHR32552">
    <property type="entry name" value="FERRICHROME IRON RECEPTOR-RELATED"/>
    <property type="match status" value="1"/>
</dbReference>
<dbReference type="InterPro" id="IPR036942">
    <property type="entry name" value="Beta-barrel_TonB_sf"/>
</dbReference>
<evidence type="ECO:0000259" key="15">
    <source>
        <dbReference type="Pfam" id="PF07715"/>
    </source>
</evidence>
<evidence type="ECO:0000256" key="1">
    <source>
        <dbReference type="ARBA" id="ARBA00004571"/>
    </source>
</evidence>
<keyword evidence="6" id="KW-0408">Iron</keyword>
<evidence type="ECO:0000256" key="10">
    <source>
        <dbReference type="ARBA" id="ARBA00023237"/>
    </source>
</evidence>
<keyword evidence="13" id="KW-0732">Signal</keyword>